<comment type="subcellular location">
    <subcellularLocation>
        <location evidence="2">Membrane</location>
        <topology evidence="2">Multi-pass membrane protein</topology>
    </subcellularLocation>
</comment>
<evidence type="ECO:0000256" key="5">
    <source>
        <dbReference type="ARBA" id="ARBA00022989"/>
    </source>
</evidence>
<feature type="transmembrane region" description="Helical" evidence="7">
    <location>
        <begin position="7"/>
        <end position="24"/>
    </location>
</feature>
<keyword evidence="10" id="KW-1185">Reference proteome</keyword>
<evidence type="ECO:0000259" key="8">
    <source>
        <dbReference type="Pfam" id="PF02163"/>
    </source>
</evidence>
<proteinExistence type="inferred from homology"/>
<protein>
    <submittedName>
        <fullName evidence="9">Site-2 protease family protein</fullName>
    </submittedName>
</protein>
<dbReference type="Proteomes" id="UP001597506">
    <property type="component" value="Unassembled WGS sequence"/>
</dbReference>
<sequence>MKGILTPKWVSFFVVLLMLIGLYFEGTHDTTAMILSLVLAMWLAIALHELGHIVFGKLSGFEFFFYIVGPIQIEKYTNGIQLKENKNWLFFGGVSMMTPPIQISKETIIKKWSMFAAGGPFLSLLLGTISYILYEQFSYVFLIYFAIMNGAIFLATILPIKTSRTDGYVLLSLLKNNDESTKLIENLLIGRELLSKRIPTEWDYEFIQLAKGKVASIEHLQYAMMVYYFENEKNGFQSAVKAMTEYSKIPVTKKNKFELAFLIHMQQLSHFLQDDVQVEQIEHCQTFLTSIEPVSFYRGKAMVAYLQNDKDVALKHIKKVKKIIEQNEALYGFFKVEKTLTKLVEEKISNNDKRKEAVN</sequence>
<dbReference type="GO" id="GO:0006508">
    <property type="term" value="P:proteolysis"/>
    <property type="evidence" value="ECO:0007669"/>
    <property type="project" value="UniProtKB-KW"/>
</dbReference>
<evidence type="ECO:0000256" key="3">
    <source>
        <dbReference type="ARBA" id="ARBA00007931"/>
    </source>
</evidence>
<comment type="cofactor">
    <cofactor evidence="1">
        <name>Zn(2+)</name>
        <dbReference type="ChEBI" id="CHEBI:29105"/>
    </cofactor>
</comment>
<reference evidence="10" key="1">
    <citation type="journal article" date="2019" name="Int. J. Syst. Evol. Microbiol.">
        <title>The Global Catalogue of Microorganisms (GCM) 10K type strain sequencing project: providing services to taxonomists for standard genome sequencing and annotation.</title>
        <authorList>
            <consortium name="The Broad Institute Genomics Platform"/>
            <consortium name="The Broad Institute Genome Sequencing Center for Infectious Disease"/>
            <person name="Wu L."/>
            <person name="Ma J."/>
        </authorList>
    </citation>
    <scope>NUCLEOTIDE SEQUENCE [LARGE SCALE GENOMIC DNA]</scope>
    <source>
        <strain evidence="10">KCTC 3913</strain>
    </source>
</reference>
<keyword evidence="9" id="KW-0378">Hydrolase</keyword>
<accession>A0ABW5RUW9</accession>
<keyword evidence="6 7" id="KW-0472">Membrane</keyword>
<comment type="similarity">
    <text evidence="3">Belongs to the peptidase M50B family.</text>
</comment>
<gene>
    <name evidence="9" type="ORF">ACFSUL_13470</name>
</gene>
<evidence type="ECO:0000313" key="9">
    <source>
        <dbReference type="EMBL" id="MFD2681744.1"/>
    </source>
</evidence>
<keyword evidence="9" id="KW-0645">Protease</keyword>
<feature type="transmembrane region" description="Helical" evidence="7">
    <location>
        <begin position="30"/>
        <end position="47"/>
    </location>
</feature>
<comment type="caution">
    <text evidence="9">The sequence shown here is derived from an EMBL/GenBank/DDBJ whole genome shotgun (WGS) entry which is preliminary data.</text>
</comment>
<feature type="domain" description="Peptidase M50" evidence="8">
    <location>
        <begin position="37"/>
        <end position="243"/>
    </location>
</feature>
<keyword evidence="4 7" id="KW-0812">Transmembrane</keyword>
<dbReference type="InterPro" id="IPR008915">
    <property type="entry name" value="Peptidase_M50"/>
</dbReference>
<dbReference type="RefSeq" id="WP_377936234.1">
    <property type="nucleotide sequence ID" value="NZ_JBHUMF010000031.1"/>
</dbReference>
<evidence type="ECO:0000256" key="4">
    <source>
        <dbReference type="ARBA" id="ARBA00022692"/>
    </source>
</evidence>
<dbReference type="Pfam" id="PF02163">
    <property type="entry name" value="Peptidase_M50"/>
    <property type="match status" value="1"/>
</dbReference>
<feature type="transmembrane region" description="Helical" evidence="7">
    <location>
        <begin position="112"/>
        <end position="133"/>
    </location>
</feature>
<keyword evidence="5 7" id="KW-1133">Transmembrane helix</keyword>
<evidence type="ECO:0000256" key="6">
    <source>
        <dbReference type="ARBA" id="ARBA00023136"/>
    </source>
</evidence>
<dbReference type="EMBL" id="JBHUMF010000031">
    <property type="protein sequence ID" value="MFD2681744.1"/>
    <property type="molecule type" value="Genomic_DNA"/>
</dbReference>
<evidence type="ECO:0000256" key="2">
    <source>
        <dbReference type="ARBA" id="ARBA00004141"/>
    </source>
</evidence>
<dbReference type="GO" id="GO:0008233">
    <property type="term" value="F:peptidase activity"/>
    <property type="evidence" value="ECO:0007669"/>
    <property type="project" value="UniProtKB-KW"/>
</dbReference>
<evidence type="ECO:0000313" key="10">
    <source>
        <dbReference type="Proteomes" id="UP001597506"/>
    </source>
</evidence>
<name>A0ABW5RUW9_9BACI</name>
<evidence type="ECO:0000256" key="7">
    <source>
        <dbReference type="SAM" id="Phobius"/>
    </source>
</evidence>
<feature type="transmembrane region" description="Helical" evidence="7">
    <location>
        <begin position="139"/>
        <end position="160"/>
    </location>
</feature>
<evidence type="ECO:0000256" key="1">
    <source>
        <dbReference type="ARBA" id="ARBA00001947"/>
    </source>
</evidence>
<organism evidence="9 10">
    <name type="scientific">Bacillus seohaeanensis</name>
    <dbReference type="NCBI Taxonomy" id="284580"/>
    <lineage>
        <taxon>Bacteria</taxon>
        <taxon>Bacillati</taxon>
        <taxon>Bacillota</taxon>
        <taxon>Bacilli</taxon>
        <taxon>Bacillales</taxon>
        <taxon>Bacillaceae</taxon>
        <taxon>Bacillus</taxon>
    </lineage>
</organism>